<dbReference type="RefSeq" id="WP_157459358.1">
    <property type="nucleotide sequence ID" value="NZ_WQLB01000013.1"/>
</dbReference>
<evidence type="ECO:0000256" key="1">
    <source>
        <dbReference type="SAM" id="SignalP"/>
    </source>
</evidence>
<protein>
    <submittedName>
        <fullName evidence="3">Serine hydrolase</fullName>
    </submittedName>
</protein>
<evidence type="ECO:0000259" key="2">
    <source>
        <dbReference type="Pfam" id="PF13354"/>
    </source>
</evidence>
<sequence>MRPLSVLAAALTLTATAQAQTPAAVAQAVTRLLSGQTQEADFAPSFLAQVPFQALTLNLDALRTQYGAFVRVEEQGGTLRAVFERGALLLPSVSLDDQGRFVTLLFAPVPPSTAEAAGREAALRALFEVPLKTDLLTPEFLAAVPAAELSALLDSIRAESGTLQTVTIEGQGALLTFSDGTVRVTSLTLDPQGRIAGLLLAPPREAVSFASLEEARAAFAALPGQVSLLVQEVGGSGLAKPALTELNAGRPLAVASAFKLAVLGELQAQVQAGTRAWTDEITLQDADRVPSSAALEGAPVGSRFTLRDLAARMIAVSDNTATDLLLRAVGRAGVEARLGQAALPSTREAFALKNPANAELLRAYRAATLNPTARRAVLAQAATASLAGLEGWGNRPLALDVEWFVSARRLCTLMAGVSALPETQLNPGVASAADFRAVSYKGGSEPGVLNLTTQVTTQAGRTLCVTATWNAPQALNEERFTDLYGALLNLLR</sequence>
<dbReference type="GO" id="GO:0008800">
    <property type="term" value="F:beta-lactamase activity"/>
    <property type="evidence" value="ECO:0007669"/>
    <property type="project" value="InterPro"/>
</dbReference>
<feature type="signal peptide" evidence="1">
    <location>
        <begin position="1"/>
        <end position="19"/>
    </location>
</feature>
<evidence type="ECO:0000313" key="3">
    <source>
        <dbReference type="EMBL" id="MVN87299.1"/>
    </source>
</evidence>
<dbReference type="Gene3D" id="3.10.450.280">
    <property type="match status" value="1"/>
</dbReference>
<keyword evidence="3" id="KW-0378">Hydrolase</keyword>
<dbReference type="GO" id="GO:0046677">
    <property type="term" value="P:response to antibiotic"/>
    <property type="evidence" value="ECO:0007669"/>
    <property type="project" value="InterPro"/>
</dbReference>
<comment type="caution">
    <text evidence="3">The sequence shown here is derived from an EMBL/GenBank/DDBJ whole genome shotgun (WGS) entry which is preliminary data.</text>
</comment>
<dbReference type="SUPFAM" id="SSF56601">
    <property type="entry name" value="beta-lactamase/transpeptidase-like"/>
    <property type="match status" value="1"/>
</dbReference>
<dbReference type="PANTHER" id="PTHR35333">
    <property type="entry name" value="BETA-LACTAMASE"/>
    <property type="match status" value="1"/>
</dbReference>
<dbReference type="GO" id="GO:0030655">
    <property type="term" value="P:beta-lactam antibiotic catabolic process"/>
    <property type="evidence" value="ECO:0007669"/>
    <property type="project" value="InterPro"/>
</dbReference>
<dbReference type="Pfam" id="PF13354">
    <property type="entry name" value="Beta-lactamase2"/>
    <property type="match status" value="1"/>
</dbReference>
<dbReference type="InterPro" id="IPR000871">
    <property type="entry name" value="Beta-lactam_class-A"/>
</dbReference>
<proteinExistence type="predicted"/>
<dbReference type="Proteomes" id="UP000483286">
    <property type="component" value="Unassembled WGS sequence"/>
</dbReference>
<dbReference type="EMBL" id="WQLB01000013">
    <property type="protein sequence ID" value="MVN87299.1"/>
    <property type="molecule type" value="Genomic_DNA"/>
</dbReference>
<dbReference type="Gene3D" id="3.40.710.10">
    <property type="entry name" value="DD-peptidase/beta-lactamase superfamily"/>
    <property type="match status" value="1"/>
</dbReference>
<dbReference type="AlphaFoldDB" id="A0A7C9M8Z7"/>
<accession>A0A7C9M8Z7</accession>
<evidence type="ECO:0000313" key="4">
    <source>
        <dbReference type="Proteomes" id="UP000483286"/>
    </source>
</evidence>
<dbReference type="InterPro" id="IPR012338">
    <property type="entry name" value="Beta-lactam/transpept-like"/>
</dbReference>
<feature type="domain" description="Beta-lactamase class A catalytic" evidence="2">
    <location>
        <begin position="244"/>
        <end position="355"/>
    </location>
</feature>
<dbReference type="InterPro" id="IPR045155">
    <property type="entry name" value="Beta-lactam_cat"/>
</dbReference>
<gene>
    <name evidence="3" type="ORF">GO986_11000</name>
</gene>
<feature type="chain" id="PRO_5028801764" evidence="1">
    <location>
        <begin position="20"/>
        <end position="492"/>
    </location>
</feature>
<keyword evidence="4" id="KW-1185">Reference proteome</keyword>
<dbReference type="PANTHER" id="PTHR35333:SF5">
    <property type="entry name" value="CONSERVED LIPOPROTEIN LPQF-RELATED"/>
    <property type="match status" value="1"/>
</dbReference>
<keyword evidence="1" id="KW-0732">Signal</keyword>
<name>A0A7C9M8Z7_9DEIO</name>
<reference evidence="3 4" key="1">
    <citation type="submission" date="2019-12" db="EMBL/GenBank/DDBJ databases">
        <title>Deinococcus sp. HMF7620 Genome sequencing and assembly.</title>
        <authorList>
            <person name="Kang H."/>
            <person name="Kim H."/>
            <person name="Joh K."/>
        </authorList>
    </citation>
    <scope>NUCLEOTIDE SEQUENCE [LARGE SCALE GENOMIC DNA]</scope>
    <source>
        <strain evidence="3 4">HMF7620</strain>
    </source>
</reference>
<organism evidence="3 4">
    <name type="scientific">Deinococcus arboris</name>
    <dbReference type="NCBI Taxonomy" id="2682977"/>
    <lineage>
        <taxon>Bacteria</taxon>
        <taxon>Thermotogati</taxon>
        <taxon>Deinococcota</taxon>
        <taxon>Deinococci</taxon>
        <taxon>Deinococcales</taxon>
        <taxon>Deinococcaceae</taxon>
        <taxon>Deinococcus</taxon>
    </lineage>
</organism>